<dbReference type="SUPFAM" id="SSF141530">
    <property type="entry name" value="PTSIIA/GutA-like"/>
    <property type="match status" value="1"/>
</dbReference>
<dbReference type="Gene3D" id="2.40.33.40">
    <property type="entry name" value="Phosphotransferase system, glucitol/sorbitol-specific IIA component"/>
    <property type="match status" value="1"/>
</dbReference>
<comment type="caution">
    <text evidence="2">The sequence shown here is derived from an EMBL/GenBank/DDBJ whole genome shotgun (WGS) entry which is preliminary data.</text>
</comment>
<dbReference type="EMBL" id="QGTS01000001">
    <property type="protein sequence ID" value="PWW12584.1"/>
    <property type="molecule type" value="Genomic_DNA"/>
</dbReference>
<reference evidence="2 3" key="1">
    <citation type="submission" date="2018-05" db="EMBL/GenBank/DDBJ databases">
        <title>Genomic Encyclopedia of Type Strains, Phase IV (KMG-IV): sequencing the most valuable type-strain genomes for metagenomic binning, comparative biology and taxonomic classification.</title>
        <authorList>
            <person name="Goeker M."/>
        </authorList>
    </citation>
    <scope>NUCLEOTIDE SEQUENCE [LARGE SCALE GENOMIC DNA]</scope>
    <source>
        <strain evidence="2 3">DSM 19579</strain>
    </source>
</reference>
<evidence type="ECO:0000313" key="3">
    <source>
        <dbReference type="Proteomes" id="UP000246744"/>
    </source>
</evidence>
<gene>
    <name evidence="2" type="ORF">DES37_101152</name>
</gene>
<proteinExistence type="predicted"/>
<dbReference type="OrthoDB" id="5113885at2"/>
<organism evidence="2 3">
    <name type="scientific">Mangrovibacter plantisponsor</name>
    <dbReference type="NCBI Taxonomy" id="451513"/>
    <lineage>
        <taxon>Bacteria</taxon>
        <taxon>Pseudomonadati</taxon>
        <taxon>Pseudomonadota</taxon>
        <taxon>Gammaproteobacteria</taxon>
        <taxon>Enterobacterales</taxon>
        <taxon>Enterobacteriaceae</taxon>
        <taxon>Mangrovibacter</taxon>
    </lineage>
</organism>
<protein>
    <submittedName>
        <fullName evidence="2">PTS system D-sorbitol-specific IIA component (Gut family)</fullName>
    </submittedName>
</protein>
<accession>A0A317Q8X5</accession>
<dbReference type="RefSeq" id="WP_036103799.1">
    <property type="nucleotide sequence ID" value="NZ_QGTS01000001.1"/>
</dbReference>
<dbReference type="GO" id="GO:0008982">
    <property type="term" value="F:protein-N(PI)-phosphohistidine-sugar phosphotransferase activity"/>
    <property type="evidence" value="ECO:0007669"/>
    <property type="project" value="InterPro"/>
</dbReference>
<dbReference type="NCBIfam" id="NF007696">
    <property type="entry name" value="PRK10377.1"/>
    <property type="match status" value="1"/>
</dbReference>
<dbReference type="PANTHER" id="PTHR40398:SF1">
    <property type="entry name" value="PTS SYSTEM GLUCITOL_SORBITOL-SPECIFIC EIIA COMPONENT"/>
    <property type="match status" value="1"/>
</dbReference>
<keyword evidence="3" id="KW-1185">Reference proteome</keyword>
<sequence>MQTIYQTTITHIGENACDALLDNMLITFREGAPADIEAFCFIHNHGALNADLVPGCTLELAGHNYPVTAVGSVAGQNLRELGHITLRFDGSEQAEYPGCVHVAGQTPGDIPTGSTIKFIA</sequence>
<name>A0A317Q8X5_9ENTR</name>
<dbReference type="InterPro" id="IPR004716">
    <property type="entry name" value="PTS_IIA_glucitol/sorbitol-sp"/>
</dbReference>
<dbReference type="InterPro" id="IPR036665">
    <property type="entry name" value="PTS_IIA_glucitol/sorbitol_sf"/>
</dbReference>
<dbReference type="GO" id="GO:0005737">
    <property type="term" value="C:cytoplasm"/>
    <property type="evidence" value="ECO:0007669"/>
    <property type="project" value="InterPro"/>
</dbReference>
<dbReference type="Pfam" id="PF03829">
    <property type="entry name" value="PTSIIA_gutA"/>
    <property type="match status" value="1"/>
</dbReference>
<evidence type="ECO:0000313" key="2">
    <source>
        <dbReference type="EMBL" id="PWW12584.1"/>
    </source>
</evidence>
<dbReference type="AlphaFoldDB" id="A0A317Q8X5"/>
<feature type="modified residue" description="Phosphohistidine; by HPr" evidence="1">
    <location>
        <position position="43"/>
    </location>
</feature>
<dbReference type="Proteomes" id="UP000246744">
    <property type="component" value="Unassembled WGS sequence"/>
</dbReference>
<dbReference type="PANTHER" id="PTHR40398">
    <property type="entry name" value="PTS SYSTEM GLUCITOL/SORBITOL-SPECIFIC EIIA COMPONENT"/>
    <property type="match status" value="1"/>
</dbReference>
<dbReference type="PROSITE" id="PS51097">
    <property type="entry name" value="PTS_EIIA_TYPE_5"/>
    <property type="match status" value="1"/>
</dbReference>
<dbReference type="GO" id="GO:0009401">
    <property type="term" value="P:phosphoenolpyruvate-dependent sugar phosphotransferase system"/>
    <property type="evidence" value="ECO:0007669"/>
    <property type="project" value="InterPro"/>
</dbReference>
<evidence type="ECO:0000256" key="1">
    <source>
        <dbReference type="PROSITE-ProRule" id="PRU00420"/>
    </source>
</evidence>
<dbReference type="GO" id="GO:0016301">
    <property type="term" value="F:kinase activity"/>
    <property type="evidence" value="ECO:0007669"/>
    <property type="project" value="TreeGrafter"/>
</dbReference>